<evidence type="ECO:0000256" key="2">
    <source>
        <dbReference type="SAM" id="MobiDB-lite"/>
    </source>
</evidence>
<dbReference type="PANTHER" id="PTHR10963:SF55">
    <property type="entry name" value="GLYCOSIDE HYDROLASE FAMILY 16 PROTEIN"/>
    <property type="match status" value="1"/>
</dbReference>
<comment type="similarity">
    <text evidence="1">Belongs to the glycosyl hydrolase 16 family.</text>
</comment>
<dbReference type="EMBL" id="VDMD01000031">
    <property type="protein sequence ID" value="TRM59059.1"/>
    <property type="molecule type" value="Genomic_DNA"/>
</dbReference>
<evidence type="ECO:0000256" key="1">
    <source>
        <dbReference type="ARBA" id="ARBA00006865"/>
    </source>
</evidence>
<evidence type="ECO:0000259" key="4">
    <source>
        <dbReference type="PROSITE" id="PS51762"/>
    </source>
</evidence>
<dbReference type="InterPro" id="IPR013320">
    <property type="entry name" value="ConA-like_dom_sf"/>
</dbReference>
<feature type="region of interest" description="Disordered" evidence="2">
    <location>
        <begin position="1"/>
        <end position="28"/>
    </location>
</feature>
<dbReference type="PROSITE" id="PS51762">
    <property type="entry name" value="GH16_2"/>
    <property type="match status" value="1"/>
</dbReference>
<dbReference type="InterPro" id="IPR000757">
    <property type="entry name" value="Beta-glucanase-like"/>
</dbReference>
<proteinExistence type="inferred from homology"/>
<reference evidence="5 6" key="1">
    <citation type="journal article" date="2019" name="New Phytol.">
        <title>Comparative genomics reveals unique wood-decay strategies and fruiting body development in the Schizophyllaceae.</title>
        <authorList>
            <person name="Almasi E."/>
            <person name="Sahu N."/>
            <person name="Krizsan K."/>
            <person name="Balint B."/>
            <person name="Kovacs G.M."/>
            <person name="Kiss B."/>
            <person name="Cseklye J."/>
            <person name="Drula E."/>
            <person name="Henrissat B."/>
            <person name="Nagy I."/>
            <person name="Chovatia M."/>
            <person name="Adam C."/>
            <person name="LaButti K."/>
            <person name="Lipzen A."/>
            <person name="Riley R."/>
            <person name="Grigoriev I.V."/>
            <person name="Nagy L.G."/>
        </authorList>
    </citation>
    <scope>NUCLEOTIDE SEQUENCE [LARGE SCALE GENOMIC DNA]</scope>
    <source>
        <strain evidence="5 6">NL-1724</strain>
    </source>
</reference>
<dbReference type="GO" id="GO:0005975">
    <property type="term" value="P:carbohydrate metabolic process"/>
    <property type="evidence" value="ECO:0007669"/>
    <property type="project" value="InterPro"/>
</dbReference>
<sequence length="413" mass="46649">MPKAPAPHPSTRLQQKLTNEDKPWLKDQGKGRSRLSWWLTFLCLLIGVGVAGVICWRGYSSQFLIPDSKLCLLMEDNFDSGDLNTDNWGYEIELGGFGNGEFQMTTKDNVFVRDGNLYIHPTLTSESIDGGYDAIFDGGEWDLGDDCTTNNKTACTVKANKDRGKVVNPVMSGRINTKGKVEMAYGRIEVVAKLPKGDWLWPAIWMLPADANDTYGDWPVSGEIDIMEARGNSEEYGAQGRNYVRSSLNYGPLESVINKMYGWYSTKHGTLADGFHTYAVEWDSQFMRFYTDTRLNAMLELRTRNEQESFWTRGDFPETAQNGSAQVVVTNPYEDSWPNAPFDKPFYLIIDVAAGGTSGWFPDNVGDKPWYDGSLSAMYDFAYSQDTWSATWPDSEEERAFRIDSVKMYEMCS</sequence>
<dbReference type="OrthoDB" id="4781at2759"/>
<dbReference type="AlphaFoldDB" id="A0A550C2N6"/>
<comment type="caution">
    <text evidence="5">The sequence shown here is derived from an EMBL/GenBank/DDBJ whole genome shotgun (WGS) entry which is preliminary data.</text>
</comment>
<dbReference type="GO" id="GO:0004553">
    <property type="term" value="F:hydrolase activity, hydrolyzing O-glycosyl compounds"/>
    <property type="evidence" value="ECO:0007669"/>
    <property type="project" value="InterPro"/>
</dbReference>
<dbReference type="Pfam" id="PF00722">
    <property type="entry name" value="Glyco_hydro_16"/>
    <property type="match status" value="1"/>
</dbReference>
<keyword evidence="5" id="KW-0378">Hydrolase</keyword>
<evidence type="ECO:0000313" key="5">
    <source>
        <dbReference type="EMBL" id="TRM59059.1"/>
    </source>
</evidence>
<dbReference type="InterPro" id="IPR050546">
    <property type="entry name" value="Glycosyl_Hydrlase_16"/>
</dbReference>
<accession>A0A550C2N6</accession>
<protein>
    <submittedName>
        <fullName evidence="5">Glycoside hydrolase family 16 protein</fullName>
    </submittedName>
</protein>
<keyword evidence="6" id="KW-1185">Reference proteome</keyword>
<dbReference type="Proteomes" id="UP000320762">
    <property type="component" value="Unassembled WGS sequence"/>
</dbReference>
<feature type="compositionally biased region" description="Basic and acidic residues" evidence="2">
    <location>
        <begin position="18"/>
        <end position="28"/>
    </location>
</feature>
<name>A0A550C2N6_9AGAR</name>
<gene>
    <name evidence="5" type="ORF">BD626DRAFT_550474</name>
</gene>
<feature type="domain" description="GH16" evidence="4">
    <location>
        <begin position="54"/>
        <end position="397"/>
    </location>
</feature>
<dbReference type="Gene3D" id="2.60.120.200">
    <property type="match status" value="1"/>
</dbReference>
<feature type="transmembrane region" description="Helical" evidence="3">
    <location>
        <begin position="35"/>
        <end position="59"/>
    </location>
</feature>
<dbReference type="STRING" id="97359.A0A550C2N6"/>
<keyword evidence="3" id="KW-1133">Transmembrane helix</keyword>
<keyword evidence="3" id="KW-0472">Membrane</keyword>
<organism evidence="5 6">
    <name type="scientific">Schizophyllum amplum</name>
    <dbReference type="NCBI Taxonomy" id="97359"/>
    <lineage>
        <taxon>Eukaryota</taxon>
        <taxon>Fungi</taxon>
        <taxon>Dikarya</taxon>
        <taxon>Basidiomycota</taxon>
        <taxon>Agaricomycotina</taxon>
        <taxon>Agaricomycetes</taxon>
        <taxon>Agaricomycetidae</taxon>
        <taxon>Agaricales</taxon>
        <taxon>Schizophyllaceae</taxon>
        <taxon>Schizophyllum</taxon>
    </lineage>
</organism>
<dbReference type="PANTHER" id="PTHR10963">
    <property type="entry name" value="GLYCOSYL HYDROLASE-RELATED"/>
    <property type="match status" value="1"/>
</dbReference>
<evidence type="ECO:0000313" key="6">
    <source>
        <dbReference type="Proteomes" id="UP000320762"/>
    </source>
</evidence>
<dbReference type="SUPFAM" id="SSF49899">
    <property type="entry name" value="Concanavalin A-like lectins/glucanases"/>
    <property type="match status" value="1"/>
</dbReference>
<evidence type="ECO:0000256" key="3">
    <source>
        <dbReference type="SAM" id="Phobius"/>
    </source>
</evidence>
<keyword evidence="3" id="KW-0812">Transmembrane</keyword>